<organism evidence="3 14">
    <name type="scientific">Saccharolobus solfataricus</name>
    <name type="common">Sulfolobus solfataricus</name>
    <dbReference type="NCBI Taxonomy" id="2287"/>
    <lineage>
        <taxon>Archaea</taxon>
        <taxon>Thermoproteota</taxon>
        <taxon>Thermoprotei</taxon>
        <taxon>Sulfolobales</taxon>
        <taxon>Sulfolobaceae</taxon>
        <taxon>Saccharolobus</taxon>
    </lineage>
</organism>
<dbReference type="KEGG" id="ssol:SULB_0657"/>
<dbReference type="Proteomes" id="UP000278715">
    <property type="component" value="Chromosome"/>
</dbReference>
<evidence type="ECO:0000313" key="8">
    <source>
        <dbReference type="EMBL" id="AZF75415.1"/>
    </source>
</evidence>
<gene>
    <name evidence="12" type="ORF">HFC64_09610</name>
    <name evidence="13" type="ORF">SSOP1_2955</name>
    <name evidence="4" type="ORF">SULA_0655</name>
    <name evidence="2" type="ORF">SULB_0657</name>
    <name evidence="3" type="ORF">SULC_0655</name>
    <name evidence="5" type="ORF">SULG_03345</name>
    <name evidence="6" type="ORF">SULH_03345</name>
    <name evidence="7" type="ORF">SULI_03345</name>
    <name evidence="8" type="ORF">SULM_03345</name>
    <name evidence="9" type="ORF">SULN_03345</name>
    <name evidence="10" type="ORF">SULO_03355</name>
    <name evidence="11" type="ORF">SULZ_03380</name>
</gene>
<evidence type="ECO:0000313" key="11">
    <source>
        <dbReference type="EMBL" id="AZF83235.1"/>
    </source>
</evidence>
<evidence type="ECO:0000313" key="2">
    <source>
        <dbReference type="EMBL" id="AKA73042.1"/>
    </source>
</evidence>
<feature type="transmembrane region" description="Helical" evidence="1">
    <location>
        <begin position="113"/>
        <end position="142"/>
    </location>
</feature>
<dbReference type="Proteomes" id="UP000269431">
    <property type="component" value="Chromosome"/>
</dbReference>
<evidence type="ECO:0000313" key="3">
    <source>
        <dbReference type="EMBL" id="AKA75740.1"/>
    </source>
</evidence>
<name>A0A0E3MFD0_SACSO</name>
<dbReference type="Proteomes" id="UP000273194">
    <property type="component" value="Chromosome"/>
</dbReference>
<dbReference type="EMBL" id="CP033241">
    <property type="protein sequence ID" value="AZF83235.1"/>
    <property type="molecule type" value="Genomic_DNA"/>
</dbReference>
<dbReference type="Proteomes" id="UP000267993">
    <property type="component" value="Chromosome"/>
</dbReference>
<evidence type="ECO:0000313" key="23">
    <source>
        <dbReference type="Proteomes" id="UP000278715"/>
    </source>
</evidence>
<dbReference type="GeneID" id="7807710"/>
<sequence length="185" mass="21164">MLPLTLIAILSLGIVEGLDPYKGLLFSYYFYSFRKVKESYVVPIVSTITYYIVGILIVEWLNISDNILTRGIMFSLLLVHVLIKLVIGKVLHYPSNMRPKILNVIQWSAINSIIQMNFIILLTLSILSKPSLILLPITVIIVRETTYCLSVKNNKILLKLTEYNFDYFYLITVLLLGIVIILPLL</sequence>
<dbReference type="EMBL" id="LT549890">
    <property type="protein sequence ID" value="SAI86509.1"/>
    <property type="molecule type" value="Genomic_DNA"/>
</dbReference>
<dbReference type="EMBL" id="CP011055">
    <property type="protein sequence ID" value="AKA73042.1"/>
    <property type="molecule type" value="Genomic_DNA"/>
</dbReference>
<dbReference type="EMBL" id="CP033236">
    <property type="protein sequence ID" value="AZF70171.1"/>
    <property type="molecule type" value="Genomic_DNA"/>
</dbReference>
<reference evidence="14 15" key="1">
    <citation type="journal article" date="2015" name="Genome Announc.">
        <title>Complete Genome Sequence of Sulfolobus solfataricus Strain 98/2 and Evolved Derivatives.</title>
        <authorList>
            <person name="McCarthy S."/>
            <person name="Gradnigo J."/>
            <person name="Johnson T."/>
            <person name="Payne S."/>
            <person name="Lipzen A."/>
            <person name="Martin J."/>
            <person name="Schackwitz W."/>
            <person name="Moriyama E."/>
            <person name="Blum P."/>
        </authorList>
    </citation>
    <scope>NUCLEOTIDE SEQUENCE [LARGE SCALE GENOMIC DNA]</scope>
    <source>
        <strain evidence="14">98/2 SULC</strain>
        <strain evidence="2">SARC-B</strain>
        <strain evidence="3">SARC-C</strain>
        <strain evidence="4 16">SULA</strain>
        <strain evidence="15">SULB</strain>
    </source>
</reference>
<feature type="transmembrane region" description="Helical" evidence="1">
    <location>
        <begin position="73"/>
        <end position="93"/>
    </location>
</feature>
<evidence type="ECO:0000313" key="5">
    <source>
        <dbReference type="EMBL" id="AZF67551.1"/>
    </source>
</evidence>
<dbReference type="EMBL" id="CP050869">
    <property type="protein sequence ID" value="QPG50041.1"/>
    <property type="molecule type" value="Genomic_DNA"/>
</dbReference>
<evidence type="ECO:0000313" key="15">
    <source>
        <dbReference type="Proteomes" id="UP000033085"/>
    </source>
</evidence>
<reference evidence="17" key="3">
    <citation type="submission" date="2016-04" db="EMBL/GenBank/DDBJ databases">
        <authorList>
            <person name="Shah S.A."/>
            <person name="Garrett R.A."/>
        </authorList>
    </citation>
    <scope>NUCLEOTIDE SEQUENCE [LARGE SCALE GENOMIC DNA]</scope>
    <source>
        <strain evidence="17">ATCC 35091 / DSM 1616 / JCM 8930 / NBRC 15331 / P1</strain>
    </source>
</reference>
<dbReference type="Proteomes" id="UP000033085">
    <property type="component" value="Chromosome"/>
</dbReference>
<evidence type="ECO:0000313" key="4">
    <source>
        <dbReference type="EMBL" id="AKA78432.1"/>
    </source>
</evidence>
<accession>A0A0E3MFD0</accession>
<dbReference type="Proteomes" id="UP000033106">
    <property type="component" value="Chromosome"/>
</dbReference>
<evidence type="ECO:0000313" key="25">
    <source>
        <dbReference type="Proteomes" id="UP000594632"/>
    </source>
</evidence>
<evidence type="ECO:0000313" key="19">
    <source>
        <dbReference type="Proteomes" id="UP000269431"/>
    </source>
</evidence>
<proteinExistence type="predicted"/>
<evidence type="ECO:0000313" key="7">
    <source>
        <dbReference type="EMBL" id="AZF72791.1"/>
    </source>
</evidence>
<evidence type="ECO:0000313" key="9">
    <source>
        <dbReference type="EMBL" id="AZF78024.1"/>
    </source>
</evidence>
<dbReference type="EMBL" id="CP033239">
    <property type="protein sequence ID" value="AZF78024.1"/>
    <property type="molecule type" value="Genomic_DNA"/>
</dbReference>
<dbReference type="EMBL" id="CP011057">
    <property type="protein sequence ID" value="AKA78432.1"/>
    <property type="molecule type" value="Genomic_DNA"/>
</dbReference>
<reference evidence="13" key="2">
    <citation type="submission" date="2016-04" db="EMBL/GenBank/DDBJ databases">
        <authorList>
            <person name="Evans L.H."/>
            <person name="Alamgir A."/>
            <person name="Owens N."/>
            <person name="Weber N.D."/>
            <person name="Virtaneva K."/>
            <person name="Barbian K."/>
            <person name="Babar A."/>
            <person name="Rosenke K."/>
        </authorList>
    </citation>
    <scope>NUCLEOTIDE SEQUENCE</scope>
    <source>
        <strain evidence="13">P1</strain>
    </source>
</reference>
<evidence type="ECO:0000313" key="18">
    <source>
        <dbReference type="Proteomes" id="UP000267993"/>
    </source>
</evidence>
<dbReference type="Proteomes" id="UP000273443">
    <property type="component" value="Chromosome"/>
</dbReference>
<dbReference type="EMBL" id="CP033237">
    <property type="protein sequence ID" value="AZF72791.1"/>
    <property type="molecule type" value="Genomic_DNA"/>
</dbReference>
<feature type="transmembrane region" description="Helical" evidence="1">
    <location>
        <begin position="41"/>
        <end position="61"/>
    </location>
</feature>
<dbReference type="KEGG" id="ssof:SULC_0655"/>
<dbReference type="Proteomes" id="UP000282269">
    <property type="component" value="Chromosome"/>
</dbReference>
<keyword evidence="1" id="KW-0812">Transmembrane</keyword>
<dbReference type="OMA" id="PIEMIVA"/>
<feature type="transmembrane region" description="Helical" evidence="1">
    <location>
        <begin position="163"/>
        <end position="184"/>
    </location>
</feature>
<protein>
    <submittedName>
        <fullName evidence="3">Uncharacterized protein</fullName>
    </submittedName>
</protein>
<dbReference type="KEGG" id="ssoa:SULA_0655"/>
<evidence type="ECO:0000313" key="10">
    <source>
        <dbReference type="EMBL" id="AZF80628.1"/>
    </source>
</evidence>
<evidence type="ECO:0000313" key="16">
    <source>
        <dbReference type="Proteomes" id="UP000033106"/>
    </source>
</evidence>
<keyword evidence="1" id="KW-1133">Transmembrane helix</keyword>
<dbReference type="Proteomes" id="UP000594632">
    <property type="component" value="Chromosome"/>
</dbReference>
<reference evidence="12 25" key="6">
    <citation type="journal article" date="2020" name="Nat. Commun.">
        <title>The structures of two archaeal type IV pili illuminate evolutionary relationships.</title>
        <authorList>
            <person name="Wang F."/>
            <person name="Baquero D.P."/>
            <person name="Su Z."/>
            <person name="Beltran L.C."/>
            <person name="Prangishvili D."/>
            <person name="Krupovic M."/>
            <person name="Egelman E.H."/>
        </authorList>
    </citation>
    <scope>NUCLEOTIDE SEQUENCE [LARGE SCALE GENOMIC DNA]</scope>
    <source>
        <strain evidence="12 25">POZ149</strain>
    </source>
</reference>
<keyword evidence="1" id="KW-0472">Membrane</keyword>
<dbReference type="Proteomes" id="UP000033057">
    <property type="component" value="Chromosome"/>
</dbReference>
<dbReference type="Proteomes" id="UP000275843">
    <property type="component" value="Chromosome"/>
</dbReference>
<dbReference type="AlphaFoldDB" id="A0A0E3MFD0"/>
<dbReference type="EMBL" id="CP011056">
    <property type="protein sequence ID" value="AKA75740.1"/>
    <property type="molecule type" value="Genomic_DNA"/>
</dbReference>
<dbReference type="RefSeq" id="WP_009989844.1">
    <property type="nucleotide sequence ID" value="NZ_CP011055.2"/>
</dbReference>
<evidence type="ECO:0000313" key="13">
    <source>
        <dbReference type="EMBL" id="SAI86509.1"/>
    </source>
</evidence>
<evidence type="ECO:0000313" key="17">
    <source>
        <dbReference type="Proteomes" id="UP000076770"/>
    </source>
</evidence>
<evidence type="ECO:0000313" key="12">
    <source>
        <dbReference type="EMBL" id="QPG50041.1"/>
    </source>
</evidence>
<evidence type="ECO:0000313" key="14">
    <source>
        <dbReference type="Proteomes" id="UP000033057"/>
    </source>
</evidence>
<evidence type="ECO:0000313" key="21">
    <source>
        <dbReference type="Proteomes" id="UP000273443"/>
    </source>
</evidence>
<dbReference type="PATRIC" id="fig|2287.6.peg.682"/>
<evidence type="ECO:0000256" key="1">
    <source>
        <dbReference type="SAM" id="Phobius"/>
    </source>
</evidence>
<dbReference type="EMBL" id="CP033238">
    <property type="protein sequence ID" value="AZF75415.1"/>
    <property type="molecule type" value="Genomic_DNA"/>
</dbReference>
<reference evidence="18 19" key="4">
    <citation type="journal article" date="2018" name="Proc. Natl. Acad. Sci. U.S.A.">
        <title>Nonmutational mechanism of inheritance in the Archaeon Sulfolobus solfataricus.</title>
        <authorList>
            <person name="Payne S."/>
            <person name="McCarthy S."/>
            <person name="Johnson T."/>
            <person name="North E."/>
            <person name="Blum P."/>
        </authorList>
    </citation>
    <scope>NUCLEOTIDE SEQUENCE [LARGE SCALE GENOMIC DNA]</scope>
    <source>
        <strain evidence="6 18">SARC-H</strain>
        <strain evidence="7 22">SARC-I</strain>
        <strain evidence="9 23">SARC-N</strain>
        <strain evidence="10 24">SARC-O</strain>
        <strain evidence="11 19">SUL120</strain>
        <strain evidence="5 20">SULG</strain>
        <strain evidence="8 21">SULM</strain>
    </source>
</reference>
<evidence type="ECO:0000313" key="24">
    <source>
        <dbReference type="Proteomes" id="UP000282269"/>
    </source>
</evidence>
<evidence type="ECO:0000313" key="6">
    <source>
        <dbReference type="EMBL" id="AZF70171.1"/>
    </source>
</evidence>
<evidence type="ECO:0000313" key="20">
    <source>
        <dbReference type="Proteomes" id="UP000273194"/>
    </source>
</evidence>
<dbReference type="EMBL" id="CP033235">
    <property type="protein sequence ID" value="AZF67551.1"/>
    <property type="molecule type" value="Genomic_DNA"/>
</dbReference>
<dbReference type="Proteomes" id="UP000076770">
    <property type="component" value="Chromosome i"/>
</dbReference>
<dbReference type="EMBL" id="CP033240">
    <property type="protein sequence ID" value="AZF80628.1"/>
    <property type="molecule type" value="Genomic_DNA"/>
</dbReference>
<reference evidence="3" key="5">
    <citation type="submission" date="2018-10" db="EMBL/GenBank/DDBJ databases">
        <authorList>
            <person name="McCarthy S."/>
            <person name="Gradnigo J."/>
            <person name="Johnson T."/>
            <person name="Payne S."/>
            <person name="Lipzen A."/>
            <person name="Schackwitz W."/>
            <person name="Martin J."/>
            <person name="Moriyama E."/>
            <person name="Blum P."/>
        </authorList>
    </citation>
    <scope>NUCLEOTIDE SEQUENCE</scope>
    <source>
        <strain evidence="2">SARC-B</strain>
        <strain evidence="3">SARC-C</strain>
        <strain evidence="4">SULA</strain>
    </source>
</reference>
<dbReference type="OrthoDB" id="43972at2157"/>
<evidence type="ECO:0000313" key="22">
    <source>
        <dbReference type="Proteomes" id="UP000275843"/>
    </source>
</evidence>